<feature type="region of interest" description="Disordered" evidence="2">
    <location>
        <begin position="79"/>
        <end position="98"/>
    </location>
</feature>
<evidence type="ECO:0000256" key="1">
    <source>
        <dbReference type="SAM" id="Coils"/>
    </source>
</evidence>
<gene>
    <name evidence="3" type="ORF">N1851_018381</name>
</gene>
<feature type="compositionally biased region" description="Basic and acidic residues" evidence="2">
    <location>
        <begin position="22"/>
        <end position="57"/>
    </location>
</feature>
<protein>
    <submittedName>
        <fullName evidence="3">Uncharacterized protein</fullName>
    </submittedName>
</protein>
<reference evidence="3" key="1">
    <citation type="journal article" date="2023" name="Front. Mar. Sci.">
        <title>A new Merluccius polli reference genome to investigate the effects of global change in West African waters.</title>
        <authorList>
            <person name="Mateo J.L."/>
            <person name="Blanco-Fernandez C."/>
            <person name="Garcia-Vazquez E."/>
            <person name="Machado-Schiaffino G."/>
        </authorList>
    </citation>
    <scope>NUCLEOTIDE SEQUENCE</scope>
    <source>
        <strain evidence="3">C29</strain>
        <tissue evidence="3">Fin</tissue>
    </source>
</reference>
<evidence type="ECO:0000313" key="3">
    <source>
        <dbReference type="EMBL" id="KAK0143545.1"/>
    </source>
</evidence>
<feature type="region of interest" description="Disordered" evidence="2">
    <location>
        <begin position="1"/>
        <end position="72"/>
    </location>
</feature>
<proteinExistence type="predicted"/>
<organism evidence="3 4">
    <name type="scientific">Merluccius polli</name>
    <name type="common">Benguela hake</name>
    <name type="synonym">Merluccius cadenati</name>
    <dbReference type="NCBI Taxonomy" id="89951"/>
    <lineage>
        <taxon>Eukaryota</taxon>
        <taxon>Metazoa</taxon>
        <taxon>Chordata</taxon>
        <taxon>Craniata</taxon>
        <taxon>Vertebrata</taxon>
        <taxon>Euteleostomi</taxon>
        <taxon>Actinopterygii</taxon>
        <taxon>Neopterygii</taxon>
        <taxon>Teleostei</taxon>
        <taxon>Neoteleostei</taxon>
        <taxon>Acanthomorphata</taxon>
        <taxon>Zeiogadaria</taxon>
        <taxon>Gadariae</taxon>
        <taxon>Gadiformes</taxon>
        <taxon>Gadoidei</taxon>
        <taxon>Merlucciidae</taxon>
        <taxon>Merluccius</taxon>
    </lineage>
</organism>
<feature type="coiled-coil region" evidence="1">
    <location>
        <begin position="170"/>
        <end position="207"/>
    </location>
</feature>
<dbReference type="Proteomes" id="UP001174136">
    <property type="component" value="Unassembled WGS sequence"/>
</dbReference>
<evidence type="ECO:0000256" key="2">
    <source>
        <dbReference type="SAM" id="MobiDB-lite"/>
    </source>
</evidence>
<sequence length="271" mass="31564">MERGGGRTRGAMRRRGGGIHHSLVERETDLKQLKEEKKREKEMEDKKSKRSGGKEVGEVVCSPSFFDQPGGREIRRWRSLLSGPGDGGEQATPEEREEEVYMLTKRTGELAEDRDRIRLALEQTEAALIGYRERSHSNEERVALLQRTVAELEVDQRRLTTRSSHLKHQNQQLRSHRKELRHRLRTIRETDGEERRLKSRIRELEEQSGEGQSVSCAPLRDNQSLPLVCGKTFSQSWPWSPGNPCRLFCRTETQRLDRSFREEEFRMSLSQ</sequence>
<dbReference type="AlphaFoldDB" id="A0AA47MNZ6"/>
<accession>A0AA47MNZ6</accession>
<dbReference type="EMBL" id="JAOPHQ010003412">
    <property type="protein sequence ID" value="KAK0143545.1"/>
    <property type="molecule type" value="Genomic_DNA"/>
</dbReference>
<comment type="caution">
    <text evidence="3">The sequence shown here is derived from an EMBL/GenBank/DDBJ whole genome shotgun (WGS) entry which is preliminary data.</text>
</comment>
<keyword evidence="1" id="KW-0175">Coiled coil</keyword>
<keyword evidence="4" id="KW-1185">Reference proteome</keyword>
<name>A0AA47MNZ6_MERPO</name>
<evidence type="ECO:0000313" key="4">
    <source>
        <dbReference type="Proteomes" id="UP001174136"/>
    </source>
</evidence>